<dbReference type="InterPro" id="IPR050557">
    <property type="entry name" value="RTX_toxin/Mannuronan_C5-epim"/>
</dbReference>
<dbReference type="Proteomes" id="UP001519654">
    <property type="component" value="Unassembled WGS sequence"/>
</dbReference>
<keyword evidence="2" id="KW-0964">Secreted</keyword>
<reference evidence="5 6" key="1">
    <citation type="submission" date="2021-06" db="EMBL/GenBank/DDBJ databases">
        <title>Actinoplanes lichenicola sp. nov., and Actinoplanes ovalisporus sp. nov., isolated from lichen in Thailand.</title>
        <authorList>
            <person name="Saeng-In P."/>
            <person name="Kanchanasin P."/>
            <person name="Yuki M."/>
            <person name="Kudo T."/>
            <person name="Ohkuma M."/>
            <person name="Phongsopitanun W."/>
            <person name="Tanasupawat S."/>
        </authorList>
    </citation>
    <scope>NUCLEOTIDE SEQUENCE [LARGE SCALE GENOMIC DNA]</scope>
    <source>
        <strain evidence="5 6">NBRC 110975</strain>
    </source>
</reference>
<comment type="subcellular location">
    <subcellularLocation>
        <location evidence="1">Secreted</location>
    </subcellularLocation>
</comment>
<dbReference type="PANTHER" id="PTHR38340:SF1">
    <property type="entry name" value="S-LAYER PROTEIN"/>
    <property type="match status" value="1"/>
</dbReference>
<dbReference type="PRINTS" id="PR00313">
    <property type="entry name" value="CABNDNGRPT"/>
</dbReference>
<gene>
    <name evidence="5" type="ORF">KOI35_07430</name>
</gene>
<feature type="compositionally biased region" description="Low complexity" evidence="3">
    <location>
        <begin position="167"/>
        <end position="181"/>
    </location>
</feature>
<dbReference type="PANTHER" id="PTHR38340">
    <property type="entry name" value="S-LAYER PROTEIN"/>
    <property type="match status" value="1"/>
</dbReference>
<dbReference type="SUPFAM" id="SSF51120">
    <property type="entry name" value="beta-Roll"/>
    <property type="match status" value="1"/>
</dbReference>
<evidence type="ECO:0008006" key="7">
    <source>
        <dbReference type="Google" id="ProtNLM"/>
    </source>
</evidence>
<dbReference type="Gene3D" id="2.150.10.10">
    <property type="entry name" value="Serralysin-like metalloprotease, C-terminal"/>
    <property type="match status" value="3"/>
</dbReference>
<protein>
    <recommendedName>
        <fullName evidence="7">Calcium-binding protein</fullName>
    </recommendedName>
</protein>
<evidence type="ECO:0000256" key="2">
    <source>
        <dbReference type="ARBA" id="ARBA00022525"/>
    </source>
</evidence>
<proteinExistence type="predicted"/>
<sequence length="408" mass="41243">MSIRKKSVIRGGVGVLGAAAVAGAAWIALPAEAATTGVVSVVSGNIVTYTAAADKANNVVVTRSGNTVTVDDIFGLKAGAGCSAVSGDVTKIRCALSVAPVWVRVDVGNGSDTVVNNSGLGMTARLGSGNDKFTGGPLRDDVYGNTGNDNISGLGGDDVLRGESDNDVVSGGDGNDVLSGSTGNDTLLGGNGDETMYGGPGNDRLEGGAGEDELQGNQGNDIMYGDADDDVFVEDATDYPAGTDSDSFIGGDGDDAVFYWNRTKAITADNDAVVGDDGAAGERDSIYQSVESIWGGYGNDRITGSDRAAEELLTGGPGNDILRAGAGDDAVWGDGGIDNIDAGAGYDFCADAVEAGETVVGCEYGDGAPPVTASQRRNTPDNGNVRESLPKNPVEAMKALKRLSSKTK</sequence>
<evidence type="ECO:0000313" key="6">
    <source>
        <dbReference type="Proteomes" id="UP001519654"/>
    </source>
</evidence>
<evidence type="ECO:0000256" key="1">
    <source>
        <dbReference type="ARBA" id="ARBA00004613"/>
    </source>
</evidence>
<keyword evidence="6" id="KW-1185">Reference proteome</keyword>
<feature type="chain" id="PRO_5046189516" description="Calcium-binding protein" evidence="4">
    <location>
        <begin position="34"/>
        <end position="408"/>
    </location>
</feature>
<evidence type="ECO:0000313" key="5">
    <source>
        <dbReference type="EMBL" id="MBU2663339.1"/>
    </source>
</evidence>
<feature type="region of interest" description="Disordered" evidence="3">
    <location>
        <begin position="366"/>
        <end position="408"/>
    </location>
</feature>
<feature type="signal peptide" evidence="4">
    <location>
        <begin position="1"/>
        <end position="33"/>
    </location>
</feature>
<name>A0ABS5YIN6_9ACTN</name>
<organism evidence="5 6">
    <name type="scientific">Paractinoplanes bogorensis</name>
    <dbReference type="NCBI Taxonomy" id="1610840"/>
    <lineage>
        <taxon>Bacteria</taxon>
        <taxon>Bacillati</taxon>
        <taxon>Actinomycetota</taxon>
        <taxon>Actinomycetes</taxon>
        <taxon>Micromonosporales</taxon>
        <taxon>Micromonosporaceae</taxon>
        <taxon>Paractinoplanes</taxon>
    </lineage>
</organism>
<dbReference type="InterPro" id="IPR011049">
    <property type="entry name" value="Serralysin-like_metalloprot_C"/>
</dbReference>
<dbReference type="Pfam" id="PF00353">
    <property type="entry name" value="HemolysinCabind"/>
    <property type="match status" value="5"/>
</dbReference>
<accession>A0ABS5YIN6</accession>
<dbReference type="InterPro" id="IPR001343">
    <property type="entry name" value="Hemolysn_Ca-bd"/>
</dbReference>
<feature type="compositionally biased region" description="Basic residues" evidence="3">
    <location>
        <begin position="399"/>
        <end position="408"/>
    </location>
</feature>
<feature type="region of interest" description="Disordered" evidence="3">
    <location>
        <begin position="154"/>
        <end position="218"/>
    </location>
</feature>
<dbReference type="RefSeq" id="WP_215785276.1">
    <property type="nucleotide sequence ID" value="NZ_JAHKKG010000002.1"/>
</dbReference>
<keyword evidence="4" id="KW-0732">Signal</keyword>
<dbReference type="EMBL" id="JAHKKG010000002">
    <property type="protein sequence ID" value="MBU2663339.1"/>
    <property type="molecule type" value="Genomic_DNA"/>
</dbReference>
<comment type="caution">
    <text evidence="5">The sequence shown here is derived from an EMBL/GenBank/DDBJ whole genome shotgun (WGS) entry which is preliminary data.</text>
</comment>
<evidence type="ECO:0000256" key="4">
    <source>
        <dbReference type="SAM" id="SignalP"/>
    </source>
</evidence>
<evidence type="ECO:0000256" key="3">
    <source>
        <dbReference type="SAM" id="MobiDB-lite"/>
    </source>
</evidence>
<feature type="compositionally biased region" description="Polar residues" evidence="3">
    <location>
        <begin position="372"/>
        <end position="382"/>
    </location>
</feature>